<gene>
    <name evidence="1" type="ORF">GCM10022255_020770</name>
</gene>
<proteinExistence type="predicted"/>
<comment type="caution">
    <text evidence="1">The sequence shown here is derived from an EMBL/GenBank/DDBJ whole genome shotgun (WGS) entry which is preliminary data.</text>
</comment>
<evidence type="ECO:0000313" key="2">
    <source>
        <dbReference type="Proteomes" id="UP001500620"/>
    </source>
</evidence>
<dbReference type="EMBL" id="BAABAT010000004">
    <property type="protein sequence ID" value="GAA4246936.1"/>
    <property type="molecule type" value="Genomic_DNA"/>
</dbReference>
<protein>
    <submittedName>
        <fullName evidence="1">Uncharacterized protein</fullName>
    </submittedName>
</protein>
<sequence>MSDRDDDRLLGDLGAAVREAAAVPESFLAAGRAAFAWRTVDEELATFAAAETATVRAAGDEPGAARLRSFTFAARRLTIEVEVGEDALVGQVVPPGPGRIELRSRHGSRIEAEVDDLGWFALRPLPRGMFRLYLHPANGSPVVTEWVTL</sequence>
<organism evidence="1 2">
    <name type="scientific">Dactylosporangium darangshiense</name>
    <dbReference type="NCBI Taxonomy" id="579108"/>
    <lineage>
        <taxon>Bacteria</taxon>
        <taxon>Bacillati</taxon>
        <taxon>Actinomycetota</taxon>
        <taxon>Actinomycetes</taxon>
        <taxon>Micromonosporales</taxon>
        <taxon>Micromonosporaceae</taxon>
        <taxon>Dactylosporangium</taxon>
    </lineage>
</organism>
<accession>A0ABP8D476</accession>
<keyword evidence="2" id="KW-1185">Reference proteome</keyword>
<evidence type="ECO:0000313" key="1">
    <source>
        <dbReference type="EMBL" id="GAA4246936.1"/>
    </source>
</evidence>
<reference evidence="2" key="1">
    <citation type="journal article" date="2019" name="Int. J. Syst. Evol. Microbiol.">
        <title>The Global Catalogue of Microorganisms (GCM) 10K type strain sequencing project: providing services to taxonomists for standard genome sequencing and annotation.</title>
        <authorList>
            <consortium name="The Broad Institute Genomics Platform"/>
            <consortium name="The Broad Institute Genome Sequencing Center for Infectious Disease"/>
            <person name="Wu L."/>
            <person name="Ma J."/>
        </authorList>
    </citation>
    <scope>NUCLEOTIDE SEQUENCE [LARGE SCALE GENOMIC DNA]</scope>
    <source>
        <strain evidence="2">JCM 17441</strain>
    </source>
</reference>
<dbReference type="RefSeq" id="WP_345123814.1">
    <property type="nucleotide sequence ID" value="NZ_BAABAT010000004.1"/>
</dbReference>
<name>A0ABP8D476_9ACTN</name>
<dbReference type="Proteomes" id="UP001500620">
    <property type="component" value="Unassembled WGS sequence"/>
</dbReference>